<evidence type="ECO:0000256" key="7">
    <source>
        <dbReference type="ARBA" id="ARBA00022723"/>
    </source>
</evidence>
<feature type="compositionally biased region" description="Low complexity" evidence="10">
    <location>
        <begin position="423"/>
        <end position="438"/>
    </location>
</feature>
<evidence type="ECO:0000256" key="9">
    <source>
        <dbReference type="RuleBase" id="RU003514"/>
    </source>
</evidence>
<feature type="region of interest" description="Disordered" evidence="10">
    <location>
        <begin position="1"/>
        <end position="46"/>
    </location>
</feature>
<keyword evidence="7" id="KW-0479">Metal-binding</keyword>
<dbReference type="FunCoup" id="A0A0D2B383">
    <property type="interactions" value="1255"/>
</dbReference>
<dbReference type="AlphaFoldDB" id="A0A0D2B383"/>
<dbReference type="PANTHER" id="PTHR10536">
    <property type="entry name" value="DNA PRIMASE SMALL SUBUNIT"/>
    <property type="match status" value="1"/>
</dbReference>
<proteinExistence type="inferred from homology"/>
<dbReference type="EC" id="2.7.7.-" evidence="9"/>
<name>A0A0D2B383_9PEZI</name>
<sequence>MPHAESPEAMEADSTSQQNLEAIFDDDDSSDEFTSSAPAATAPSAGPVQAAFTDSEVMRAFYQRLLPFRYLFQWLNHSAAPTNDFMHREFAFTLPNDAYLRYQSFRNADELRKQCMQMIPSRFEIGPVYSTNPRERKTLRKASMFRPLSKELVFDIDLTDYDGIRTCCTGAKICSRCWQWIPMAIKVVEAALRDDFGFKHILWVYSGRRGAHAWVCDKKAREMSDDRRKAIAGYLELLKGGDKGGKKVNLRRPLHPHVERSLDLLREHFKTDILQSQDPWESAEKYPDLLALLPDSTLNAALASKWESSPGRSSTQKWNDIKTEAESGVSAKLDQDALNDARQDIILEYTYPRLDAEVSKKLNHLLKSPFCVHPGTGRVCVPIDTRDNNVENFDPFDVPTVTELLSEIDEWDAKNSNVDAEGDSQMASTDASDASSSAKKVQDWEKTRLKPYVEYFRRFVNNLLNDEMKSVKREREDAEPMEY</sequence>
<keyword evidence="8" id="KW-0804">Transcription</keyword>
<protein>
    <recommendedName>
        <fullName evidence="9">DNA primase</fullName>
        <ecNumber evidence="9">2.7.7.-</ecNumber>
    </recommendedName>
</protein>
<evidence type="ECO:0000256" key="5">
    <source>
        <dbReference type="ARBA" id="ARBA00022695"/>
    </source>
</evidence>
<dbReference type="InterPro" id="IPR002755">
    <property type="entry name" value="DNA_primase_S"/>
</dbReference>
<dbReference type="SUPFAM" id="SSF56747">
    <property type="entry name" value="Prim-pol domain"/>
    <property type="match status" value="1"/>
</dbReference>
<dbReference type="GO" id="GO:0006269">
    <property type="term" value="P:DNA replication, synthesis of primer"/>
    <property type="evidence" value="ECO:0007669"/>
    <property type="project" value="UniProtKB-KW"/>
</dbReference>
<dbReference type="GO" id="GO:0005658">
    <property type="term" value="C:alpha DNA polymerase:primase complex"/>
    <property type="evidence" value="ECO:0007669"/>
    <property type="project" value="UniProtKB-ARBA"/>
</dbReference>
<keyword evidence="4 9" id="KW-0808">Transferase</keyword>
<gene>
    <name evidence="11" type="ORF">PV09_03620</name>
</gene>
<dbReference type="EMBL" id="KN847537">
    <property type="protein sequence ID" value="KIW05764.1"/>
    <property type="molecule type" value="Genomic_DNA"/>
</dbReference>
<dbReference type="Gene3D" id="3.90.920.10">
    <property type="entry name" value="DNA primase, PRIM domain"/>
    <property type="match status" value="1"/>
</dbReference>
<keyword evidence="5" id="KW-0548">Nucleotidyltransferase</keyword>
<feature type="compositionally biased region" description="Low complexity" evidence="10">
    <location>
        <begin position="34"/>
        <end position="45"/>
    </location>
</feature>
<evidence type="ECO:0000256" key="8">
    <source>
        <dbReference type="ARBA" id="ARBA00023163"/>
    </source>
</evidence>
<keyword evidence="12" id="KW-1185">Reference proteome</keyword>
<evidence type="ECO:0000256" key="4">
    <source>
        <dbReference type="ARBA" id="ARBA00022679"/>
    </source>
</evidence>
<dbReference type="GO" id="GO:0046872">
    <property type="term" value="F:metal ion binding"/>
    <property type="evidence" value="ECO:0007669"/>
    <property type="project" value="UniProtKB-KW"/>
</dbReference>
<dbReference type="GO" id="GO:0003899">
    <property type="term" value="F:DNA-directed RNA polymerase activity"/>
    <property type="evidence" value="ECO:0007669"/>
    <property type="project" value="InterPro"/>
</dbReference>
<dbReference type="STRING" id="253628.A0A0D2B383"/>
<feature type="region of interest" description="Disordered" evidence="10">
    <location>
        <begin position="418"/>
        <end position="443"/>
    </location>
</feature>
<comment type="similarity">
    <text evidence="1 9">Belongs to the eukaryotic-type primase small subunit family.</text>
</comment>
<dbReference type="GeneID" id="27311593"/>
<keyword evidence="3 9" id="KW-0639">Primosome</keyword>
<dbReference type="InterPro" id="IPR014052">
    <property type="entry name" value="DNA_primase_ssu_euk/arc"/>
</dbReference>
<reference evidence="11 12" key="1">
    <citation type="submission" date="2015-01" db="EMBL/GenBank/DDBJ databases">
        <title>The Genome Sequence of Ochroconis gallopava CBS43764.</title>
        <authorList>
            <consortium name="The Broad Institute Genomics Platform"/>
            <person name="Cuomo C."/>
            <person name="de Hoog S."/>
            <person name="Gorbushina A."/>
            <person name="Stielow B."/>
            <person name="Teixiera M."/>
            <person name="Abouelleil A."/>
            <person name="Chapman S.B."/>
            <person name="Priest M."/>
            <person name="Young S.K."/>
            <person name="Wortman J."/>
            <person name="Nusbaum C."/>
            <person name="Birren B."/>
        </authorList>
    </citation>
    <scope>NUCLEOTIDE SEQUENCE [LARGE SCALE GENOMIC DNA]</scope>
    <source>
        <strain evidence="11 12">CBS 43764</strain>
    </source>
</reference>
<evidence type="ECO:0000256" key="1">
    <source>
        <dbReference type="ARBA" id="ARBA00009762"/>
    </source>
</evidence>
<dbReference type="Pfam" id="PF01896">
    <property type="entry name" value="DNA_primase_S"/>
    <property type="match status" value="1"/>
</dbReference>
<evidence type="ECO:0000256" key="2">
    <source>
        <dbReference type="ARBA" id="ARBA00022478"/>
    </source>
</evidence>
<dbReference type="RefSeq" id="XP_016215633.1">
    <property type="nucleotide sequence ID" value="XM_016356840.1"/>
</dbReference>
<dbReference type="NCBIfam" id="TIGR00335">
    <property type="entry name" value="primase_sml"/>
    <property type="match status" value="1"/>
</dbReference>
<keyword evidence="2 9" id="KW-0240">DNA-directed RNA polymerase</keyword>
<dbReference type="FunFam" id="3.90.920.10:FF:000002">
    <property type="entry name" value="DNA primase"/>
    <property type="match status" value="1"/>
</dbReference>
<accession>A0A0D2B383</accession>
<dbReference type="HOGENOM" id="CLU_028288_1_0_1"/>
<evidence type="ECO:0000313" key="12">
    <source>
        <dbReference type="Proteomes" id="UP000053259"/>
    </source>
</evidence>
<evidence type="ECO:0000256" key="6">
    <source>
        <dbReference type="ARBA" id="ARBA00022705"/>
    </source>
</evidence>
<evidence type="ECO:0000256" key="10">
    <source>
        <dbReference type="SAM" id="MobiDB-lite"/>
    </source>
</evidence>
<dbReference type="VEuPathDB" id="FungiDB:PV09_03620"/>
<dbReference type="InParanoid" id="A0A0D2B383"/>
<organism evidence="11 12">
    <name type="scientific">Verruconis gallopava</name>
    <dbReference type="NCBI Taxonomy" id="253628"/>
    <lineage>
        <taxon>Eukaryota</taxon>
        <taxon>Fungi</taxon>
        <taxon>Dikarya</taxon>
        <taxon>Ascomycota</taxon>
        <taxon>Pezizomycotina</taxon>
        <taxon>Dothideomycetes</taxon>
        <taxon>Pleosporomycetidae</taxon>
        <taxon>Venturiales</taxon>
        <taxon>Sympoventuriaceae</taxon>
        <taxon>Verruconis</taxon>
    </lineage>
</organism>
<evidence type="ECO:0000256" key="3">
    <source>
        <dbReference type="ARBA" id="ARBA00022515"/>
    </source>
</evidence>
<dbReference type="CDD" id="cd04860">
    <property type="entry name" value="AE_Prim_S"/>
    <property type="match status" value="1"/>
</dbReference>
<keyword evidence="6 9" id="KW-0235">DNA replication</keyword>
<dbReference type="Proteomes" id="UP000053259">
    <property type="component" value="Unassembled WGS sequence"/>
</dbReference>
<evidence type="ECO:0000313" key="11">
    <source>
        <dbReference type="EMBL" id="KIW05764.1"/>
    </source>
</evidence>
<dbReference type="OrthoDB" id="19606at2759"/>